<dbReference type="EMBL" id="BMAR01000008">
    <property type="protein sequence ID" value="GFR44676.1"/>
    <property type="molecule type" value="Genomic_DNA"/>
</dbReference>
<dbReference type="GO" id="GO:0004077">
    <property type="term" value="F:biotin--[biotin carboxyl-carrier protein] ligase activity"/>
    <property type="evidence" value="ECO:0007669"/>
    <property type="project" value="TreeGrafter"/>
</dbReference>
<evidence type="ECO:0000313" key="3">
    <source>
        <dbReference type="EMBL" id="GFR44676.1"/>
    </source>
</evidence>
<dbReference type="AlphaFoldDB" id="A0AAD3HL69"/>
<dbReference type="PANTHER" id="PTHR12835">
    <property type="entry name" value="BIOTIN PROTEIN LIGASE"/>
    <property type="match status" value="1"/>
</dbReference>
<dbReference type="GO" id="GO:0005737">
    <property type="term" value="C:cytoplasm"/>
    <property type="evidence" value="ECO:0007669"/>
    <property type="project" value="TreeGrafter"/>
</dbReference>
<protein>
    <recommendedName>
        <fullName evidence="2">Biotin-protein ligase N-terminal domain-containing protein</fullName>
    </recommendedName>
</protein>
<feature type="compositionally biased region" description="Basic residues" evidence="1">
    <location>
        <begin position="277"/>
        <end position="291"/>
    </location>
</feature>
<dbReference type="SUPFAM" id="SSF52317">
    <property type="entry name" value="Class I glutamine amidotransferase-like"/>
    <property type="match status" value="1"/>
</dbReference>
<name>A0AAD3HL69_9CHLO</name>
<evidence type="ECO:0000313" key="4">
    <source>
        <dbReference type="Proteomes" id="UP001054857"/>
    </source>
</evidence>
<gene>
    <name evidence="3" type="ORF">Agub_g5969</name>
</gene>
<reference evidence="3 4" key="1">
    <citation type="journal article" date="2021" name="Sci. Rep.">
        <title>Genome sequencing of the multicellular alga Astrephomene provides insights into convergent evolution of germ-soma differentiation.</title>
        <authorList>
            <person name="Yamashita S."/>
            <person name="Yamamoto K."/>
            <person name="Matsuzaki R."/>
            <person name="Suzuki S."/>
            <person name="Yamaguchi H."/>
            <person name="Hirooka S."/>
            <person name="Minakuchi Y."/>
            <person name="Miyagishima S."/>
            <person name="Kawachi M."/>
            <person name="Toyoda A."/>
            <person name="Nozaki H."/>
        </authorList>
    </citation>
    <scope>NUCLEOTIDE SEQUENCE [LARGE SCALE GENOMIC DNA]</scope>
    <source>
        <strain evidence="3 4">NIES-4017</strain>
    </source>
</reference>
<dbReference type="InterPro" id="IPR019197">
    <property type="entry name" value="Biotin-prot_ligase_N"/>
</dbReference>
<feature type="domain" description="Biotin-protein ligase N-terminal" evidence="2">
    <location>
        <begin position="60"/>
        <end position="203"/>
    </location>
</feature>
<feature type="compositionally biased region" description="Low complexity" evidence="1">
    <location>
        <begin position="221"/>
        <end position="251"/>
    </location>
</feature>
<dbReference type="Proteomes" id="UP001054857">
    <property type="component" value="Unassembled WGS sequence"/>
</dbReference>
<sequence length="676" mass="69505">MSWSAQHRARLGLYSHSTVCRVVSWGTKPLRPCRLRVWSMASLTLACSSASPSRAGAPSQVLVYCGEGAGHQSARNTLHALKRCLAPGVEARFLDTEELLEGRWRGSCLLLVMPGGADLPYCRRLNGRGNQLLRAYVEAGGSYLGLCAGAYYACGRVEFEVGGPLQVVGDRELAFFPGTARGAAYPGFDYTSELGAHAAPLRFRPPKLPPPPPAPSPSPCTPSFTTPSQAQHPHHPCQPQQQQTCQQQQPPKQQPPPHAQSIPMPDHKGGPLPLPCHQHHLHHHQQHHLHRPISLQLQQRPEEELSVAACPLRVPRLAPDHLHFGDAAAAAVAGGPHASRPDSTSPAAACGHVGSSPSGTCNRGSPPGNALLDDAPGPRGQADAGLRRVAGLATAAGGEGVASSGSSTGEGWCNGALRGSDVGGVRSNLFNGGCGKGHAKEEVAGVDTDAGRWVFCRDYSNGGPVFQLASDIPVATAATATAGASSTAAEAEAALGHGTDDAHAVAAAASSSSAATASSSPAAPAPAPAPVVGAVEVLAVYPDLGNAMAAVRCRVGRGVAVLCGTHPEMPYESLLNAVLPYDARQARHVAALGSELAAWERQRRQFWMALLLACCTSSAAADDDDPGLPAAAAAGAAASSSSLALFGGVLSAAGVSCDASRNVEAVKAVGVAVERR</sequence>
<proteinExistence type="predicted"/>
<organism evidence="3 4">
    <name type="scientific">Astrephomene gubernaculifera</name>
    <dbReference type="NCBI Taxonomy" id="47775"/>
    <lineage>
        <taxon>Eukaryota</taxon>
        <taxon>Viridiplantae</taxon>
        <taxon>Chlorophyta</taxon>
        <taxon>core chlorophytes</taxon>
        <taxon>Chlorophyceae</taxon>
        <taxon>CS clade</taxon>
        <taxon>Chlamydomonadales</taxon>
        <taxon>Astrephomenaceae</taxon>
        <taxon>Astrephomene</taxon>
    </lineage>
</organism>
<feature type="region of interest" description="Disordered" evidence="1">
    <location>
        <begin position="201"/>
        <end position="292"/>
    </location>
</feature>
<feature type="region of interest" description="Disordered" evidence="1">
    <location>
        <begin position="333"/>
        <end position="383"/>
    </location>
</feature>
<feature type="compositionally biased region" description="Pro residues" evidence="1">
    <location>
        <begin position="206"/>
        <end position="220"/>
    </location>
</feature>
<dbReference type="PANTHER" id="PTHR12835:SF5">
    <property type="entry name" value="BIOTIN--PROTEIN LIGASE"/>
    <property type="match status" value="1"/>
</dbReference>
<accession>A0AAD3HL69</accession>
<feature type="domain" description="Biotin-protein ligase N-terminal" evidence="2">
    <location>
        <begin position="533"/>
        <end position="612"/>
    </location>
</feature>
<dbReference type="InterPro" id="IPR029062">
    <property type="entry name" value="Class_I_gatase-like"/>
</dbReference>
<keyword evidence="4" id="KW-1185">Reference proteome</keyword>
<evidence type="ECO:0000256" key="1">
    <source>
        <dbReference type="SAM" id="MobiDB-lite"/>
    </source>
</evidence>
<dbReference type="CDD" id="cd03144">
    <property type="entry name" value="GATase1_ScBLP_like"/>
    <property type="match status" value="1"/>
</dbReference>
<evidence type="ECO:0000259" key="2">
    <source>
        <dbReference type="Pfam" id="PF09825"/>
    </source>
</evidence>
<comment type="caution">
    <text evidence="3">The sequence shown here is derived from an EMBL/GenBank/DDBJ whole genome shotgun (WGS) entry which is preliminary data.</text>
</comment>
<dbReference type="Pfam" id="PF09825">
    <property type="entry name" value="BPL_N"/>
    <property type="match status" value="2"/>
</dbReference>